<evidence type="ECO:0000313" key="2">
    <source>
        <dbReference type="EMBL" id="CAA9556877.1"/>
    </source>
</evidence>
<organism evidence="2">
    <name type="scientific">uncultured Thermomicrobiales bacterium</name>
    <dbReference type="NCBI Taxonomy" id="1645740"/>
    <lineage>
        <taxon>Bacteria</taxon>
        <taxon>Pseudomonadati</taxon>
        <taxon>Thermomicrobiota</taxon>
        <taxon>Thermomicrobia</taxon>
        <taxon>Thermomicrobiales</taxon>
        <taxon>environmental samples</taxon>
    </lineage>
</organism>
<protein>
    <recommendedName>
        <fullName evidence="1">DUF6504 domain-containing protein</fullName>
    </recommendedName>
</protein>
<sequence>MTIRRFAPTRPIAVVADARGDSPTRLRWRGRWEGVGAIAATWDLTEGWWRGETGATRRRYFRLLTHSGLLCVIYRDLASGRWYFEQIID</sequence>
<dbReference type="AlphaFoldDB" id="A0A6J4URF8"/>
<dbReference type="InterPro" id="IPR045443">
    <property type="entry name" value="DUF6504"/>
</dbReference>
<dbReference type="EMBL" id="CADCWN010000054">
    <property type="protein sequence ID" value="CAA9556877.1"/>
    <property type="molecule type" value="Genomic_DNA"/>
</dbReference>
<gene>
    <name evidence="2" type="ORF">AVDCRST_MAG18-740</name>
</gene>
<reference evidence="2" key="1">
    <citation type="submission" date="2020-02" db="EMBL/GenBank/DDBJ databases">
        <authorList>
            <person name="Meier V. D."/>
        </authorList>
    </citation>
    <scope>NUCLEOTIDE SEQUENCE</scope>
    <source>
        <strain evidence="2">AVDCRST_MAG18</strain>
    </source>
</reference>
<proteinExistence type="predicted"/>
<name>A0A6J4URF8_9BACT</name>
<accession>A0A6J4URF8</accession>
<feature type="domain" description="DUF6504" evidence="1">
    <location>
        <begin position="15"/>
        <end position="81"/>
    </location>
</feature>
<dbReference type="Pfam" id="PF20114">
    <property type="entry name" value="DUF6504"/>
    <property type="match status" value="1"/>
</dbReference>
<evidence type="ECO:0000259" key="1">
    <source>
        <dbReference type="Pfam" id="PF20114"/>
    </source>
</evidence>